<feature type="domain" description="MPN" evidence="6">
    <location>
        <begin position="2"/>
        <end position="142"/>
    </location>
</feature>
<evidence type="ECO:0000256" key="3">
    <source>
        <dbReference type="ARBA" id="ARBA00022801"/>
    </source>
</evidence>
<evidence type="ECO:0000256" key="2">
    <source>
        <dbReference type="ARBA" id="ARBA00022723"/>
    </source>
</evidence>
<dbReference type="RefSeq" id="WP_190835959.1">
    <property type="nucleotide sequence ID" value="NZ_CAWPPI010000099.1"/>
</dbReference>
<dbReference type="GO" id="GO:0008235">
    <property type="term" value="F:metalloexopeptidase activity"/>
    <property type="evidence" value="ECO:0007669"/>
    <property type="project" value="TreeGrafter"/>
</dbReference>
<protein>
    <submittedName>
        <fullName evidence="7">M67 family metallopeptidase</fullName>
    </submittedName>
</protein>
<dbReference type="InterPro" id="IPR037518">
    <property type="entry name" value="MPN"/>
</dbReference>
<keyword evidence="1" id="KW-0645">Protease</keyword>
<sequence length="146" mass="17063">MIRFSEEQLQIIYDRALSTYPQECCGIIVGVHNSVVEVIPTENVWANFVETFPETSLHGETERYAIAPFEMLRVQKQARDRHLEIIGIFHSHPDHPAIPSECDRLYAWQEYSYVIISIQKGVLGELTSWRLDEHHQFQPEEIEKIV</sequence>
<evidence type="ECO:0000256" key="5">
    <source>
        <dbReference type="ARBA" id="ARBA00023049"/>
    </source>
</evidence>
<dbReference type="PANTHER" id="PTHR34858">
    <property type="entry name" value="CYSO-CYSTEINE PEPTIDASE"/>
    <property type="match status" value="1"/>
</dbReference>
<evidence type="ECO:0000256" key="1">
    <source>
        <dbReference type="ARBA" id="ARBA00022670"/>
    </source>
</evidence>
<evidence type="ECO:0000259" key="6">
    <source>
        <dbReference type="PROSITE" id="PS50249"/>
    </source>
</evidence>
<dbReference type="PANTHER" id="PTHR34858:SF1">
    <property type="entry name" value="CYSO-CYSTEINE PEPTIDASE"/>
    <property type="match status" value="1"/>
</dbReference>
<keyword evidence="3" id="KW-0378">Hydrolase</keyword>
<dbReference type="InterPro" id="IPR000555">
    <property type="entry name" value="JAMM/MPN+_dom"/>
</dbReference>
<evidence type="ECO:0000256" key="4">
    <source>
        <dbReference type="ARBA" id="ARBA00022833"/>
    </source>
</evidence>
<gene>
    <name evidence="7" type="ORF">ICL16_33765</name>
</gene>
<dbReference type="Gene3D" id="3.40.140.10">
    <property type="entry name" value="Cytidine Deaminase, domain 2"/>
    <property type="match status" value="1"/>
</dbReference>
<dbReference type="Proteomes" id="UP000629098">
    <property type="component" value="Unassembled WGS sequence"/>
</dbReference>
<reference evidence="7" key="1">
    <citation type="submission" date="2020-09" db="EMBL/GenBank/DDBJ databases">
        <title>Iningainema tapete sp. nov. (Scytonemataceae, Cyanobacteria) from greenhouses in central Florida (USA) produces two types of nodularin with biosynthetic potential for microcystin-LR and anabaenopeptins.</title>
        <authorList>
            <person name="Berthold D.E."/>
            <person name="Lefler F.W."/>
            <person name="Huang I.-S."/>
            <person name="Abdulla H."/>
            <person name="Zimba P.V."/>
            <person name="Laughinghouse H.D. IV."/>
        </authorList>
    </citation>
    <scope>NUCLEOTIDE SEQUENCE</scope>
    <source>
        <strain evidence="7">BLCCT55</strain>
    </source>
</reference>
<keyword evidence="2" id="KW-0479">Metal-binding</keyword>
<keyword evidence="5" id="KW-0482">Metalloprotease</keyword>
<accession>A0A8J6XVF6</accession>
<dbReference type="SUPFAM" id="SSF102712">
    <property type="entry name" value="JAB1/MPN domain"/>
    <property type="match status" value="1"/>
</dbReference>
<dbReference type="InterPro" id="IPR051929">
    <property type="entry name" value="VirAsm_ModProt"/>
</dbReference>
<dbReference type="EMBL" id="JACXAE010000099">
    <property type="protein sequence ID" value="MBD2776887.1"/>
    <property type="molecule type" value="Genomic_DNA"/>
</dbReference>
<dbReference type="SMART" id="SM00232">
    <property type="entry name" value="JAB_MPN"/>
    <property type="match status" value="1"/>
</dbReference>
<evidence type="ECO:0000313" key="7">
    <source>
        <dbReference type="EMBL" id="MBD2776887.1"/>
    </source>
</evidence>
<dbReference type="InterPro" id="IPR028090">
    <property type="entry name" value="JAB_dom_prok"/>
</dbReference>
<comment type="caution">
    <text evidence="7">The sequence shown here is derived from an EMBL/GenBank/DDBJ whole genome shotgun (WGS) entry which is preliminary data.</text>
</comment>
<dbReference type="PROSITE" id="PS50249">
    <property type="entry name" value="MPN"/>
    <property type="match status" value="1"/>
</dbReference>
<evidence type="ECO:0000313" key="8">
    <source>
        <dbReference type="Proteomes" id="UP000629098"/>
    </source>
</evidence>
<proteinExistence type="predicted"/>
<name>A0A8J6XVF6_9CYAN</name>
<dbReference type="Pfam" id="PF14464">
    <property type="entry name" value="Prok-JAB"/>
    <property type="match status" value="1"/>
</dbReference>
<keyword evidence="8" id="KW-1185">Reference proteome</keyword>
<organism evidence="7 8">
    <name type="scientific">Iningainema tapete BLCC-T55</name>
    <dbReference type="NCBI Taxonomy" id="2748662"/>
    <lineage>
        <taxon>Bacteria</taxon>
        <taxon>Bacillati</taxon>
        <taxon>Cyanobacteriota</taxon>
        <taxon>Cyanophyceae</taxon>
        <taxon>Nostocales</taxon>
        <taxon>Scytonemataceae</taxon>
        <taxon>Iningainema tapete</taxon>
    </lineage>
</organism>
<dbReference type="CDD" id="cd08070">
    <property type="entry name" value="MPN_like"/>
    <property type="match status" value="1"/>
</dbReference>
<dbReference type="GO" id="GO:0008270">
    <property type="term" value="F:zinc ion binding"/>
    <property type="evidence" value="ECO:0007669"/>
    <property type="project" value="TreeGrafter"/>
</dbReference>
<dbReference type="AlphaFoldDB" id="A0A8J6XVF6"/>
<dbReference type="GO" id="GO:0006508">
    <property type="term" value="P:proteolysis"/>
    <property type="evidence" value="ECO:0007669"/>
    <property type="project" value="UniProtKB-KW"/>
</dbReference>
<keyword evidence="4" id="KW-0862">Zinc</keyword>
<dbReference type="FunFam" id="3.40.140.10:FF:000085">
    <property type="entry name" value="Mov34/MPN/PAD-1 family protein"/>
    <property type="match status" value="1"/>
</dbReference>